<accession>A0AAI9V1L8</accession>
<organism evidence="2 3">
    <name type="scientific">Colletotrichum melonis</name>
    <dbReference type="NCBI Taxonomy" id="1209925"/>
    <lineage>
        <taxon>Eukaryota</taxon>
        <taxon>Fungi</taxon>
        <taxon>Dikarya</taxon>
        <taxon>Ascomycota</taxon>
        <taxon>Pezizomycotina</taxon>
        <taxon>Sordariomycetes</taxon>
        <taxon>Hypocreomycetidae</taxon>
        <taxon>Glomerellales</taxon>
        <taxon>Glomerellaceae</taxon>
        <taxon>Colletotrichum</taxon>
        <taxon>Colletotrichum acutatum species complex</taxon>
    </lineage>
</organism>
<feature type="compositionally biased region" description="Basic and acidic residues" evidence="1">
    <location>
        <begin position="127"/>
        <end position="136"/>
    </location>
</feature>
<sequence length="145" mass="16415">MKKLRRSEMMALAAANGTWTVPWCRVRLTFPSKQWTPEPYMRRPDDMTLLLEWQYLATELKSGTKQALEMPCFIGSCGGNIQHPNAQSTVCPTAFEVRSNNKGHNNDTANGSRRAQEATPSPRPKGRQIEWMDRGARPGHCANQR</sequence>
<evidence type="ECO:0000256" key="1">
    <source>
        <dbReference type="SAM" id="MobiDB-lite"/>
    </source>
</evidence>
<comment type="caution">
    <text evidence="2">The sequence shown here is derived from an EMBL/GenBank/DDBJ whole genome shotgun (WGS) entry which is preliminary data.</text>
</comment>
<gene>
    <name evidence="2" type="ORF">CMEL01_00706</name>
</gene>
<name>A0AAI9V1L8_9PEZI</name>
<protein>
    <submittedName>
        <fullName evidence="2">Uncharacterized protein</fullName>
    </submittedName>
</protein>
<dbReference type="AlphaFoldDB" id="A0AAI9V1L8"/>
<dbReference type="EMBL" id="MLGG01000001">
    <property type="protein sequence ID" value="KAK1468939.1"/>
    <property type="molecule type" value="Genomic_DNA"/>
</dbReference>
<keyword evidence="3" id="KW-1185">Reference proteome</keyword>
<dbReference type="Proteomes" id="UP001239795">
    <property type="component" value="Unassembled WGS sequence"/>
</dbReference>
<evidence type="ECO:0000313" key="3">
    <source>
        <dbReference type="Proteomes" id="UP001239795"/>
    </source>
</evidence>
<evidence type="ECO:0000313" key="2">
    <source>
        <dbReference type="EMBL" id="KAK1468939.1"/>
    </source>
</evidence>
<feature type="compositionally biased region" description="Polar residues" evidence="1">
    <location>
        <begin position="98"/>
        <end position="113"/>
    </location>
</feature>
<reference evidence="2 3" key="1">
    <citation type="submission" date="2016-10" db="EMBL/GenBank/DDBJ databases">
        <title>The genome sequence of Colletotrichum fioriniae PJ7.</title>
        <authorList>
            <person name="Baroncelli R."/>
        </authorList>
    </citation>
    <scope>NUCLEOTIDE SEQUENCE [LARGE SCALE GENOMIC DNA]</scope>
    <source>
        <strain evidence="2">Col 31</strain>
    </source>
</reference>
<proteinExistence type="predicted"/>
<feature type="region of interest" description="Disordered" evidence="1">
    <location>
        <begin position="97"/>
        <end position="145"/>
    </location>
</feature>